<dbReference type="EMBL" id="WBJZ01000014">
    <property type="protein sequence ID" value="KAB1655661.1"/>
    <property type="molecule type" value="Genomic_DNA"/>
</dbReference>
<gene>
    <name evidence="1" type="ORF">F8O01_11710</name>
</gene>
<organism evidence="1 2">
    <name type="scientific">Pseudoclavibacter chungangensis</name>
    <dbReference type="NCBI Taxonomy" id="587635"/>
    <lineage>
        <taxon>Bacteria</taxon>
        <taxon>Bacillati</taxon>
        <taxon>Actinomycetota</taxon>
        <taxon>Actinomycetes</taxon>
        <taxon>Micrococcales</taxon>
        <taxon>Microbacteriaceae</taxon>
        <taxon>Pseudoclavibacter</taxon>
    </lineage>
</organism>
<comment type="caution">
    <text evidence="1">The sequence shown here is derived from an EMBL/GenBank/DDBJ whole genome shotgun (WGS) entry which is preliminary data.</text>
</comment>
<dbReference type="Proteomes" id="UP000467240">
    <property type="component" value="Unassembled WGS sequence"/>
</dbReference>
<dbReference type="AlphaFoldDB" id="A0A7J5BQ73"/>
<sequence>MTTDLAARVRDALFESRYVDGVLQVRTIESDGIIQLVGVRVALVPLQALTDLPPVLGELRGLVREVVGDETAIFIEPDVLGQPTSHVSTEAIVIRGAD</sequence>
<dbReference type="RefSeq" id="WP_158041049.1">
    <property type="nucleotide sequence ID" value="NZ_JACCFV010000001.1"/>
</dbReference>
<protein>
    <recommendedName>
        <fullName evidence="3">DUF59 domain-containing protein</fullName>
    </recommendedName>
</protein>
<evidence type="ECO:0000313" key="2">
    <source>
        <dbReference type="Proteomes" id="UP000467240"/>
    </source>
</evidence>
<evidence type="ECO:0008006" key="3">
    <source>
        <dbReference type="Google" id="ProtNLM"/>
    </source>
</evidence>
<proteinExistence type="predicted"/>
<name>A0A7J5BQ73_9MICO</name>
<evidence type="ECO:0000313" key="1">
    <source>
        <dbReference type="EMBL" id="KAB1655661.1"/>
    </source>
</evidence>
<keyword evidence="2" id="KW-1185">Reference proteome</keyword>
<dbReference type="OrthoDB" id="5115786at2"/>
<reference evidence="1 2" key="1">
    <citation type="submission" date="2019-09" db="EMBL/GenBank/DDBJ databases">
        <title>Phylogeny of genus Pseudoclavibacter and closely related genus.</title>
        <authorList>
            <person name="Li Y."/>
        </authorList>
    </citation>
    <scope>NUCLEOTIDE SEQUENCE [LARGE SCALE GENOMIC DNA]</scope>
    <source>
        <strain evidence="1 2">DSM 23821</strain>
    </source>
</reference>
<accession>A0A7J5BQ73</accession>